<reference evidence="2 3" key="1">
    <citation type="submission" date="2016-08" db="EMBL/GenBank/DDBJ databases">
        <title>Genome sequence of Clavibacter michiganensis spp strain CFBP8017.</title>
        <authorList>
            <person name="Thapa S.P."/>
            <person name="Coaker G."/>
            <person name="Jacques M.-A."/>
        </authorList>
    </citation>
    <scope>NUCLEOTIDE SEQUENCE [LARGE SCALE GENOMIC DNA]</scope>
    <source>
        <strain evidence="2">CFBP8017</strain>
    </source>
</reference>
<keyword evidence="1" id="KW-0732">Signal</keyword>
<comment type="caution">
    <text evidence="2">The sequence shown here is derived from an EMBL/GenBank/DDBJ whole genome shotgun (WGS) entry which is preliminary data.</text>
</comment>
<accession>A0A251YG98</accession>
<evidence type="ECO:0000256" key="1">
    <source>
        <dbReference type="SAM" id="SignalP"/>
    </source>
</evidence>
<dbReference type="RefSeq" id="WP_086517397.1">
    <property type="nucleotide sequence ID" value="NZ_MDJY01000037.1"/>
</dbReference>
<feature type="signal peptide" evidence="1">
    <location>
        <begin position="1"/>
        <end position="29"/>
    </location>
</feature>
<sequence>MGRATTGVALAGLVAIIGSSLTAPTPAHASEAALDGARAVISASMSRGTYSEDVLAGKITVEQIVDVDLAARAAIHADATRIPTRAELIRQTTEEIADVRLHGAEPTTPELSPSTGSRPASAPLVEDKHWWNKITHWATISVNARKVLQAGAGAAGISAVILGACLFEGVVVCTAVAAIGVAVAATLASTAAWCVAHDQPVLYVKIPDFTNSHCGS</sequence>
<organism evidence="2 3">
    <name type="scientific">Clavibacter michiganensis</name>
    <dbReference type="NCBI Taxonomy" id="28447"/>
    <lineage>
        <taxon>Bacteria</taxon>
        <taxon>Bacillati</taxon>
        <taxon>Actinomycetota</taxon>
        <taxon>Actinomycetes</taxon>
        <taxon>Micrococcales</taxon>
        <taxon>Microbacteriaceae</taxon>
        <taxon>Clavibacter</taxon>
    </lineage>
</organism>
<proteinExistence type="predicted"/>
<evidence type="ECO:0008006" key="4">
    <source>
        <dbReference type="Google" id="ProtNLM"/>
    </source>
</evidence>
<protein>
    <recommendedName>
        <fullName evidence="4">Secreted protein</fullName>
    </recommendedName>
</protein>
<dbReference type="EMBL" id="MDJY01000037">
    <property type="protein sequence ID" value="OUE23265.1"/>
    <property type="molecule type" value="Genomic_DNA"/>
</dbReference>
<name>A0A251YG98_9MICO</name>
<dbReference type="Proteomes" id="UP000195011">
    <property type="component" value="Unassembled WGS sequence"/>
</dbReference>
<evidence type="ECO:0000313" key="3">
    <source>
        <dbReference type="Proteomes" id="UP000195011"/>
    </source>
</evidence>
<gene>
    <name evidence="2" type="ORF">BFL36_07800</name>
</gene>
<feature type="chain" id="PRO_5013078118" description="Secreted protein" evidence="1">
    <location>
        <begin position="30"/>
        <end position="216"/>
    </location>
</feature>
<evidence type="ECO:0000313" key="2">
    <source>
        <dbReference type="EMBL" id="OUE23265.1"/>
    </source>
</evidence>
<dbReference type="AlphaFoldDB" id="A0A251YG98"/>